<evidence type="ECO:0000313" key="7">
    <source>
        <dbReference type="EMBL" id="ADQ80646.1"/>
    </source>
</evidence>
<evidence type="ECO:0000256" key="4">
    <source>
        <dbReference type="ARBA" id="ARBA00023284"/>
    </source>
</evidence>
<dbReference type="InterPro" id="IPR017937">
    <property type="entry name" value="Thioredoxin_CS"/>
</dbReference>
<dbReference type="InterPro" id="IPR050553">
    <property type="entry name" value="Thioredoxin_ResA/DsbE_sf"/>
</dbReference>
<evidence type="ECO:0000256" key="3">
    <source>
        <dbReference type="ARBA" id="ARBA00023157"/>
    </source>
</evidence>
<dbReference type="Gene3D" id="3.40.30.10">
    <property type="entry name" value="Glutaredoxin"/>
    <property type="match status" value="1"/>
</dbReference>
<proteinExistence type="predicted"/>
<evidence type="ECO:0000256" key="5">
    <source>
        <dbReference type="SAM" id="SignalP"/>
    </source>
</evidence>
<dbReference type="InterPro" id="IPR036249">
    <property type="entry name" value="Thioredoxin-like_sf"/>
</dbReference>
<dbReference type="CDD" id="cd02966">
    <property type="entry name" value="TlpA_like_family"/>
    <property type="match status" value="1"/>
</dbReference>
<feature type="signal peptide" evidence="5">
    <location>
        <begin position="1"/>
        <end position="22"/>
    </location>
</feature>
<dbReference type="GO" id="GO:0016491">
    <property type="term" value="F:oxidoreductase activity"/>
    <property type="evidence" value="ECO:0007669"/>
    <property type="project" value="InterPro"/>
</dbReference>
<evidence type="ECO:0000259" key="6">
    <source>
        <dbReference type="PROSITE" id="PS51352"/>
    </source>
</evidence>
<reference evidence="7 8" key="2">
    <citation type="journal article" date="2011" name="Stand. Genomic Sci.">
        <title>Complete genome sequence of Paludibacter propionicigenes type strain (WB4).</title>
        <authorList>
            <person name="Gronow S."/>
            <person name="Munk C."/>
            <person name="Lapidus A."/>
            <person name="Nolan M."/>
            <person name="Lucas S."/>
            <person name="Hammon N."/>
            <person name="Deshpande S."/>
            <person name="Cheng J.F."/>
            <person name="Tapia R."/>
            <person name="Han C."/>
            <person name="Goodwin L."/>
            <person name="Pitluck S."/>
            <person name="Liolios K."/>
            <person name="Ivanova N."/>
            <person name="Mavromatis K."/>
            <person name="Mikhailova N."/>
            <person name="Pati A."/>
            <person name="Chen A."/>
            <person name="Palaniappan K."/>
            <person name="Land M."/>
            <person name="Hauser L."/>
            <person name="Chang Y.J."/>
            <person name="Jeffries C.D."/>
            <person name="Brambilla E."/>
            <person name="Rohde M."/>
            <person name="Goker M."/>
            <person name="Detter J.C."/>
            <person name="Woyke T."/>
            <person name="Bristow J."/>
            <person name="Eisen J.A."/>
            <person name="Markowitz V."/>
            <person name="Hugenholtz P."/>
            <person name="Kyrpides N.C."/>
            <person name="Klenk H.P."/>
        </authorList>
    </citation>
    <scope>NUCLEOTIDE SEQUENCE [LARGE SCALE GENOMIC DNA]</scope>
    <source>
        <strain evidence="8">DSM 17365 / JCM 13257 / WB4</strain>
    </source>
</reference>
<dbReference type="GO" id="GO:0016209">
    <property type="term" value="F:antioxidant activity"/>
    <property type="evidence" value="ECO:0007669"/>
    <property type="project" value="InterPro"/>
</dbReference>
<feature type="domain" description="Thioredoxin" evidence="6">
    <location>
        <begin position="233"/>
        <end position="368"/>
    </location>
</feature>
<dbReference type="PROSITE" id="PS00194">
    <property type="entry name" value="THIOREDOXIN_1"/>
    <property type="match status" value="1"/>
</dbReference>
<dbReference type="PANTHER" id="PTHR42852">
    <property type="entry name" value="THIOL:DISULFIDE INTERCHANGE PROTEIN DSBE"/>
    <property type="match status" value="1"/>
</dbReference>
<protein>
    <submittedName>
        <fullName evidence="7">Alkyl hydroperoxide reductase/ Thiol specific antioxidant/ Mal allergen</fullName>
    </submittedName>
</protein>
<dbReference type="HOGENOM" id="CLU_042529_1_0_10"/>
<name>E4T7F2_PALPW</name>
<reference key="1">
    <citation type="submission" date="2010-11" db="EMBL/GenBank/DDBJ databases">
        <title>The complete genome of Paludibacter propionicigenes DSM 17365.</title>
        <authorList>
            <consortium name="US DOE Joint Genome Institute (JGI-PGF)"/>
            <person name="Lucas S."/>
            <person name="Copeland A."/>
            <person name="Lapidus A."/>
            <person name="Bruce D."/>
            <person name="Goodwin L."/>
            <person name="Pitluck S."/>
            <person name="Kyrpides N."/>
            <person name="Mavromatis K."/>
            <person name="Ivanova N."/>
            <person name="Munk A.C."/>
            <person name="Brettin T."/>
            <person name="Detter J.C."/>
            <person name="Han C."/>
            <person name="Tapia R."/>
            <person name="Land M."/>
            <person name="Hauser L."/>
            <person name="Markowitz V."/>
            <person name="Cheng J.-F."/>
            <person name="Hugenholtz P."/>
            <person name="Woyke T."/>
            <person name="Wu D."/>
            <person name="Gronow S."/>
            <person name="Wellnitz S."/>
            <person name="Brambilla E."/>
            <person name="Klenk H.-P."/>
            <person name="Eisen J.A."/>
        </authorList>
    </citation>
    <scope>NUCLEOTIDE SEQUENCE</scope>
    <source>
        <strain>WB4</strain>
    </source>
</reference>
<keyword evidence="5" id="KW-0732">Signal</keyword>
<keyword evidence="2" id="KW-0201">Cytochrome c-type biogenesis</keyword>
<dbReference type="STRING" id="694427.Palpr_2514"/>
<comment type="subcellular location">
    <subcellularLocation>
        <location evidence="1">Cell envelope</location>
    </subcellularLocation>
</comment>
<dbReference type="InterPro" id="IPR025380">
    <property type="entry name" value="DUF4369"/>
</dbReference>
<dbReference type="SUPFAM" id="SSF52833">
    <property type="entry name" value="Thioredoxin-like"/>
    <property type="match status" value="1"/>
</dbReference>
<dbReference type="Pfam" id="PF00578">
    <property type="entry name" value="AhpC-TSA"/>
    <property type="match status" value="1"/>
</dbReference>
<keyword evidence="4" id="KW-0676">Redox-active center</keyword>
<dbReference type="eggNOG" id="COG0526">
    <property type="taxonomic scope" value="Bacteria"/>
</dbReference>
<sequence>MKFSIKAACLLLILLNTAGLSAQNAKNYVVNTSLSNKKGGYVKLFYNYNNAIQTDSIVFKDGLFSFNIKGEKDKKAILNLYVDNAEAKAYNFYLDKDTINIKIESPDELPKVDGGALNAQWTNLQLQTSPFLAQFKEIDAEYYAADSIKQKSEPFLDALVERSRSIKNKINEVYKAFIKENPTSQVSPEIFLDIYSTDEKDGLYPYYKMLPEEYRNDDFMKIVGEDLSAYEKTAIGNLAPDFKSVDSNGKPVTLSNFRGKYVLLDFWASWCVPCRKENPEVVKAYAQWKDKKFTVISVSIDVAEGDKAWRAAFTKDKLVWTNIREPKIGTSYSVSSIPQNFLIDPNGKIIAKELRGKYLHQELEEILK</sequence>
<organism evidence="7 8">
    <name type="scientific">Paludibacter propionicigenes (strain DSM 17365 / JCM 13257 / WB4)</name>
    <dbReference type="NCBI Taxonomy" id="694427"/>
    <lineage>
        <taxon>Bacteria</taxon>
        <taxon>Pseudomonadati</taxon>
        <taxon>Bacteroidota</taxon>
        <taxon>Bacteroidia</taxon>
        <taxon>Bacteroidales</taxon>
        <taxon>Paludibacteraceae</taxon>
        <taxon>Paludibacter</taxon>
    </lineage>
</organism>
<dbReference type="KEGG" id="ppn:Palpr_2514"/>
<dbReference type="Pfam" id="PF14289">
    <property type="entry name" value="DUF4369"/>
    <property type="match status" value="1"/>
</dbReference>
<dbReference type="OrthoDB" id="9794348at2"/>
<dbReference type="RefSeq" id="WP_013446015.1">
    <property type="nucleotide sequence ID" value="NC_014734.1"/>
</dbReference>
<dbReference type="GO" id="GO:0017004">
    <property type="term" value="P:cytochrome complex assembly"/>
    <property type="evidence" value="ECO:0007669"/>
    <property type="project" value="UniProtKB-KW"/>
</dbReference>
<dbReference type="EMBL" id="CP002345">
    <property type="protein sequence ID" value="ADQ80646.1"/>
    <property type="molecule type" value="Genomic_DNA"/>
</dbReference>
<dbReference type="GO" id="GO:0030313">
    <property type="term" value="C:cell envelope"/>
    <property type="evidence" value="ECO:0007669"/>
    <property type="project" value="UniProtKB-SubCell"/>
</dbReference>
<dbReference type="InterPro" id="IPR013766">
    <property type="entry name" value="Thioredoxin_domain"/>
</dbReference>
<keyword evidence="8" id="KW-1185">Reference proteome</keyword>
<feature type="chain" id="PRO_5003189236" evidence="5">
    <location>
        <begin position="23"/>
        <end position="368"/>
    </location>
</feature>
<dbReference type="PANTHER" id="PTHR42852:SF6">
    <property type="entry name" value="THIOL:DISULFIDE INTERCHANGE PROTEIN DSBE"/>
    <property type="match status" value="1"/>
</dbReference>
<evidence type="ECO:0000313" key="8">
    <source>
        <dbReference type="Proteomes" id="UP000008718"/>
    </source>
</evidence>
<evidence type="ECO:0000256" key="1">
    <source>
        <dbReference type="ARBA" id="ARBA00004196"/>
    </source>
</evidence>
<dbReference type="PROSITE" id="PS51352">
    <property type="entry name" value="THIOREDOXIN_2"/>
    <property type="match status" value="1"/>
</dbReference>
<gene>
    <name evidence="7" type="ordered locus">Palpr_2514</name>
</gene>
<keyword evidence="3" id="KW-1015">Disulfide bond</keyword>
<dbReference type="Proteomes" id="UP000008718">
    <property type="component" value="Chromosome"/>
</dbReference>
<evidence type="ECO:0000256" key="2">
    <source>
        <dbReference type="ARBA" id="ARBA00022748"/>
    </source>
</evidence>
<accession>E4T7F2</accession>
<dbReference type="AlphaFoldDB" id="E4T7F2"/>
<dbReference type="InterPro" id="IPR000866">
    <property type="entry name" value="AhpC/TSA"/>
</dbReference>